<dbReference type="SUPFAM" id="SSF57196">
    <property type="entry name" value="EGF/Laminin"/>
    <property type="match status" value="4"/>
</dbReference>
<evidence type="ECO:0000259" key="10">
    <source>
        <dbReference type="PROSITE" id="PS50878"/>
    </source>
</evidence>
<feature type="domain" description="EGF-like" evidence="8">
    <location>
        <begin position="191"/>
        <end position="227"/>
    </location>
</feature>
<dbReference type="Gene3D" id="3.60.10.10">
    <property type="entry name" value="Endonuclease/exonuclease/phosphatase"/>
    <property type="match status" value="1"/>
</dbReference>
<dbReference type="Proteomes" id="UP000838412">
    <property type="component" value="Chromosome 3"/>
</dbReference>
<dbReference type="Pfam" id="PF03372">
    <property type="entry name" value="Exo_endo_phos"/>
    <property type="match status" value="1"/>
</dbReference>
<dbReference type="SMART" id="SM00181">
    <property type="entry name" value="EGF"/>
    <property type="match status" value="4"/>
</dbReference>
<feature type="disulfide bond" evidence="6">
    <location>
        <begin position="1212"/>
        <end position="1221"/>
    </location>
</feature>
<dbReference type="InterPro" id="IPR043502">
    <property type="entry name" value="DNA/RNA_pol_sf"/>
</dbReference>
<feature type="signal peptide" evidence="7">
    <location>
        <begin position="1"/>
        <end position="23"/>
    </location>
</feature>
<keyword evidence="3" id="KW-0677">Repeat</keyword>
<dbReference type="OrthoDB" id="10037236at2759"/>
<feature type="disulfide bond" evidence="6">
    <location>
        <begin position="1250"/>
        <end position="1259"/>
    </location>
</feature>
<dbReference type="InterPro" id="IPR001304">
    <property type="entry name" value="C-type_lectin-like"/>
</dbReference>
<feature type="disulfide bond" evidence="6">
    <location>
        <begin position="158"/>
        <end position="168"/>
    </location>
</feature>
<evidence type="ECO:0000313" key="12">
    <source>
        <dbReference type="Proteomes" id="UP000838412"/>
    </source>
</evidence>
<dbReference type="EMBL" id="OV696688">
    <property type="protein sequence ID" value="CAH1256438.1"/>
    <property type="molecule type" value="Genomic_DNA"/>
</dbReference>
<feature type="disulfide bond" evidence="6">
    <location>
        <begin position="1193"/>
        <end position="1210"/>
    </location>
</feature>
<evidence type="ECO:0000259" key="8">
    <source>
        <dbReference type="PROSITE" id="PS50026"/>
    </source>
</evidence>
<evidence type="ECO:0000256" key="4">
    <source>
        <dbReference type="ARBA" id="ARBA00023157"/>
    </source>
</evidence>
<comment type="caution">
    <text evidence="6">Lacks conserved residue(s) required for the propagation of feature annotation.</text>
</comment>
<dbReference type="Pfam" id="PF00008">
    <property type="entry name" value="EGF"/>
    <property type="match status" value="2"/>
</dbReference>
<dbReference type="CDD" id="cd00054">
    <property type="entry name" value="EGF_CA"/>
    <property type="match status" value="4"/>
</dbReference>
<dbReference type="InterPro" id="IPR001881">
    <property type="entry name" value="EGF-like_Ca-bd_dom"/>
</dbReference>
<dbReference type="PROSITE" id="PS50026">
    <property type="entry name" value="EGF_3"/>
    <property type="match status" value="4"/>
</dbReference>
<dbReference type="FunFam" id="2.10.25.10:FF:000434">
    <property type="entry name" value="Predicted protein"/>
    <property type="match status" value="1"/>
</dbReference>
<keyword evidence="2 7" id="KW-0732">Signal</keyword>
<keyword evidence="1 6" id="KW-0245">EGF-like domain</keyword>
<dbReference type="PROSITE" id="PS00022">
    <property type="entry name" value="EGF_1"/>
    <property type="match status" value="4"/>
</dbReference>
<organism evidence="11 12">
    <name type="scientific">Branchiostoma lanceolatum</name>
    <name type="common">Common lancelet</name>
    <name type="synonym">Amphioxus lanceolatum</name>
    <dbReference type="NCBI Taxonomy" id="7740"/>
    <lineage>
        <taxon>Eukaryota</taxon>
        <taxon>Metazoa</taxon>
        <taxon>Chordata</taxon>
        <taxon>Cephalochordata</taxon>
        <taxon>Leptocardii</taxon>
        <taxon>Amphioxiformes</taxon>
        <taxon>Branchiostomatidae</taxon>
        <taxon>Branchiostoma</taxon>
    </lineage>
</organism>
<dbReference type="CDD" id="cd00037">
    <property type="entry name" value="CLECT"/>
    <property type="match status" value="1"/>
</dbReference>
<evidence type="ECO:0000313" key="11">
    <source>
        <dbReference type="EMBL" id="CAH1256438.1"/>
    </source>
</evidence>
<name>A0A8J9ZMD1_BRALA</name>
<evidence type="ECO:0000256" key="2">
    <source>
        <dbReference type="ARBA" id="ARBA00022729"/>
    </source>
</evidence>
<dbReference type="PRINTS" id="PR00010">
    <property type="entry name" value="EGFBLOOD"/>
</dbReference>
<gene>
    <name evidence="11" type="primary">CRB1</name>
    <name evidence="11" type="ORF">BLAG_LOCUS14765</name>
</gene>
<dbReference type="CDD" id="cd01650">
    <property type="entry name" value="RT_nLTR_like"/>
    <property type="match status" value="1"/>
</dbReference>
<dbReference type="PROSITE" id="PS00010">
    <property type="entry name" value="ASX_HYDROXYL"/>
    <property type="match status" value="3"/>
</dbReference>
<dbReference type="SUPFAM" id="SSF56672">
    <property type="entry name" value="DNA/RNA polymerases"/>
    <property type="match status" value="1"/>
</dbReference>
<feature type="disulfide bond" evidence="6">
    <location>
        <begin position="217"/>
        <end position="226"/>
    </location>
</feature>
<dbReference type="InterPro" id="IPR013032">
    <property type="entry name" value="EGF-like_CS"/>
</dbReference>
<evidence type="ECO:0000256" key="3">
    <source>
        <dbReference type="ARBA" id="ARBA00022737"/>
    </source>
</evidence>
<evidence type="ECO:0000256" key="6">
    <source>
        <dbReference type="PROSITE-ProRule" id="PRU00076"/>
    </source>
</evidence>
<feature type="domain" description="Reverse transcriptase" evidence="10">
    <location>
        <begin position="865"/>
        <end position="1131"/>
    </location>
</feature>
<sequence length="1322" mass="146564">MAKMWKFLLFFAAVIAWPDLSVGQQEYLTTVDNWNFYKVKASGKMTNANVKAACESAGMRYPCHDSGSDGCTGYWTSDCIRYDAAGVSCGTHSVLSANLCGNTGGAGSYCQALDDTFVNHPGYSDGSAWGVDYETHTYNLHGANYNNMYALCADIDDCASSPCVHGTCTDDVGTYTCSCEDGWEGADCDQNMDDCASSPCWFGGTCLDEFRDFTCVCPKGFQGKRCEIAAFAGHCYQFSPDALSHPEAQQACSTENGHLADVKDGQQQLFITDSIATTTGTSSWLGMKLKPVYTLTYSDDSVSQVRRYPREFLKSLRSMITPIDAHAKKSLLANGLLRRCRPRGKKAGRNCLRSISTIVGHRPPPSLHGHFTCKSVSGTQFHHDVINMDTRQRHLRPIKCDRVKSSQPRSMPSILLTNTRSLVNKLDEFSLVLASNEADIAVVTETWFSSDLPTEATCIEGYSSFRRDRPDRRGGGVAVYVKNYITAKPVDLAVPAELECVWVHLRPPWLPREITSIALCGVYNPPASPNEDALLDHLSESMDLLRNSHPDIGLLVLGDLNRLDSSHLCRSHSLEQVVDIPNRGNAVLDQIMTNIGGFYRSPSVAPPVGNSDHNCVLLFGERRKPPNYTRKKVVRPMRDSDLRAFGSWITSHNWDEVLQETNTQAKSTTFYTTLNHAIEKFLPAKTVRTHCRDKPWITPMIKSLISKRQRAFKKGDTCAWKHLRNKIAREISTAKNKHYHDNIKHLKSADPRKWYQNIKQLANLCSDPTDIEVPGVDQTCTETVANAINRHLASASQQLPPLSLADLPSFLPAPGPPPRVSVWEMYHRLRRVKLGKASGVDGISARLVREFAFELSTPVSDIFNSSLQEGTVPSVWKMADVVPVPKEKPPRLEKLRPISLTPIFAKVCEGFVTEWCLSDILPTIDPRQYGSLKGKSTTHYLTSLIHHLASTTDKPGYCNTLVLTDFTRAFDRVHHLTAVAKLLDLGVRRSIIPWVCAFLSNRQQRVKYQQVLSEWETLTCGVPQGTKLGPLVFLTLINDASPVSEDSAEAWKYVDDMSLSEARPITHDSTLQTDVDSLVRWTEDNHMQLNPSKCMVMLICFTRNPPPPPVLTIKSSTLQVVQFAKILGVIFQANLKWDAHVNMMLSAAQPPAECDRCVLLDSSNSFQPEPTPCAEQHNYVCQSDVESCGSNVCQNGGNCTSCFAESIFFCDCPGGFGGKFCEINIDECASNPCQNGGTCHDDVNSYRCRCLPGYVGDNCESDVDWCALVTCPFDWTCQDDGTHFTCLAPFVRMEETNLCSSASCPDGMYCKENGGSFSCWAD</sequence>
<dbReference type="SUPFAM" id="SSF56219">
    <property type="entry name" value="DNase I-like"/>
    <property type="match status" value="1"/>
</dbReference>
<feature type="chain" id="PRO_5035453197" evidence="7">
    <location>
        <begin position="24"/>
        <end position="1322"/>
    </location>
</feature>
<dbReference type="InterPro" id="IPR000477">
    <property type="entry name" value="RT_dom"/>
</dbReference>
<keyword evidence="4 6" id="KW-1015">Disulfide bond</keyword>
<dbReference type="InterPro" id="IPR000742">
    <property type="entry name" value="EGF"/>
</dbReference>
<evidence type="ECO:0000256" key="7">
    <source>
        <dbReference type="SAM" id="SignalP"/>
    </source>
</evidence>
<dbReference type="PANTHER" id="PTHR47510">
    <property type="entry name" value="REVERSE TRANSCRIPTASE DOMAIN-CONTAINING PROTEIN"/>
    <property type="match status" value="1"/>
</dbReference>
<dbReference type="InterPro" id="IPR005135">
    <property type="entry name" value="Endo/exonuclease/phosphatase"/>
</dbReference>
<dbReference type="InterPro" id="IPR016186">
    <property type="entry name" value="C-type_lectin-like/link_sf"/>
</dbReference>
<keyword evidence="5" id="KW-0325">Glycoprotein</keyword>
<dbReference type="SUPFAM" id="SSF56436">
    <property type="entry name" value="C-type lectin-like"/>
    <property type="match status" value="1"/>
</dbReference>
<dbReference type="InterPro" id="IPR016187">
    <property type="entry name" value="CTDL_fold"/>
</dbReference>
<dbReference type="PROSITE" id="PS01187">
    <property type="entry name" value="EGF_CA"/>
    <property type="match status" value="2"/>
</dbReference>
<dbReference type="InterPro" id="IPR000152">
    <property type="entry name" value="EGF-type_Asp/Asn_hydroxyl_site"/>
</dbReference>
<accession>A0A8J9ZMD1</accession>
<dbReference type="FunFam" id="2.10.25.10:FF:000334">
    <property type="entry name" value="protein delta homolog 2 isoform X1"/>
    <property type="match status" value="1"/>
</dbReference>
<feature type="domain" description="EGF-like" evidence="8">
    <location>
        <begin position="1224"/>
        <end position="1260"/>
    </location>
</feature>
<dbReference type="InterPro" id="IPR036691">
    <property type="entry name" value="Endo/exonu/phosph_ase_sf"/>
</dbReference>
<dbReference type="Gene3D" id="3.10.100.10">
    <property type="entry name" value="Mannose-Binding Protein A, subunit A"/>
    <property type="match status" value="1"/>
</dbReference>
<feature type="domain" description="C-type lectin" evidence="9">
    <location>
        <begin position="231"/>
        <end position="309"/>
    </location>
</feature>
<reference evidence="11" key="1">
    <citation type="submission" date="2022-01" db="EMBL/GenBank/DDBJ databases">
        <authorList>
            <person name="Braso-Vives M."/>
        </authorList>
    </citation>
    <scope>NUCLEOTIDE SEQUENCE</scope>
</reference>
<dbReference type="FunFam" id="2.10.25.10:FF:000279">
    <property type="entry name" value="Neurogenic locus notch 1"/>
    <property type="match status" value="1"/>
</dbReference>
<proteinExistence type="predicted"/>
<dbReference type="PROSITE" id="PS50041">
    <property type="entry name" value="C_TYPE_LECTIN_2"/>
    <property type="match status" value="1"/>
</dbReference>
<dbReference type="Pfam" id="PF00078">
    <property type="entry name" value="RVT_1"/>
    <property type="match status" value="1"/>
</dbReference>
<dbReference type="GO" id="GO:0005509">
    <property type="term" value="F:calcium ion binding"/>
    <property type="evidence" value="ECO:0007669"/>
    <property type="project" value="InterPro"/>
</dbReference>
<dbReference type="Pfam" id="PF12661">
    <property type="entry name" value="hEGF"/>
    <property type="match status" value="1"/>
</dbReference>
<evidence type="ECO:0000256" key="1">
    <source>
        <dbReference type="ARBA" id="ARBA00022536"/>
    </source>
</evidence>
<evidence type="ECO:0000259" key="9">
    <source>
        <dbReference type="PROSITE" id="PS50041"/>
    </source>
</evidence>
<dbReference type="SMART" id="SM00179">
    <property type="entry name" value="EGF_CA"/>
    <property type="match status" value="4"/>
</dbReference>
<feature type="domain" description="EGF-like" evidence="8">
    <location>
        <begin position="154"/>
        <end position="189"/>
    </location>
</feature>
<feature type="domain" description="EGF-like" evidence="8">
    <location>
        <begin position="1184"/>
        <end position="1222"/>
    </location>
</feature>
<evidence type="ECO:0000256" key="5">
    <source>
        <dbReference type="ARBA" id="ARBA00023180"/>
    </source>
</evidence>
<dbReference type="PROSITE" id="PS50878">
    <property type="entry name" value="RT_POL"/>
    <property type="match status" value="1"/>
</dbReference>
<protein>
    <submittedName>
        <fullName evidence="11">CRB1 protein</fullName>
    </submittedName>
</protein>
<dbReference type="PANTHER" id="PTHR47510:SF3">
    <property type="entry name" value="ENDO_EXONUCLEASE_PHOSPHATASE DOMAIN-CONTAINING PROTEIN"/>
    <property type="match status" value="1"/>
</dbReference>
<keyword evidence="12" id="KW-1185">Reference proteome</keyword>
<dbReference type="Gene3D" id="2.10.25.10">
    <property type="entry name" value="Laminin"/>
    <property type="match status" value="4"/>
</dbReference>
<feature type="disulfide bond" evidence="6">
    <location>
        <begin position="179"/>
        <end position="188"/>
    </location>
</feature>
<dbReference type="GO" id="GO:0003824">
    <property type="term" value="F:catalytic activity"/>
    <property type="evidence" value="ECO:0007669"/>
    <property type="project" value="InterPro"/>
</dbReference>
<dbReference type="InterPro" id="IPR018097">
    <property type="entry name" value="EGF_Ca-bd_CS"/>
</dbReference>
<dbReference type="PROSITE" id="PS01186">
    <property type="entry name" value="EGF_2"/>
    <property type="match status" value="4"/>
</dbReference>